<dbReference type="AlphaFoldDB" id="A0A1H9LS08"/>
<dbReference type="InParanoid" id="A0A1H9LS08"/>
<evidence type="ECO:0000313" key="3">
    <source>
        <dbReference type="Proteomes" id="UP000199021"/>
    </source>
</evidence>
<reference evidence="3" key="1">
    <citation type="submission" date="2016-10" db="EMBL/GenBank/DDBJ databases">
        <authorList>
            <person name="Varghese N."/>
            <person name="Submissions S."/>
        </authorList>
    </citation>
    <scope>NUCLEOTIDE SEQUENCE [LARGE SCALE GENOMIC DNA]</scope>
    <source>
        <strain evidence="3">DSM 24740</strain>
    </source>
</reference>
<evidence type="ECO:0000313" key="2">
    <source>
        <dbReference type="EMBL" id="SER14251.1"/>
    </source>
</evidence>
<dbReference type="EMBL" id="FOFB01000025">
    <property type="protein sequence ID" value="SER14251.1"/>
    <property type="molecule type" value="Genomic_DNA"/>
</dbReference>
<protein>
    <submittedName>
        <fullName evidence="2">Uncharacterized protein</fullName>
    </submittedName>
</protein>
<proteinExistence type="predicted"/>
<accession>A0A1H9LS08</accession>
<keyword evidence="1" id="KW-1133">Transmembrane helix</keyword>
<dbReference type="Proteomes" id="UP000199021">
    <property type="component" value="Unassembled WGS sequence"/>
</dbReference>
<keyword evidence="3" id="KW-1185">Reference proteome</keyword>
<dbReference type="RefSeq" id="WP_139211954.1">
    <property type="nucleotide sequence ID" value="NZ_FOFB01000025.1"/>
</dbReference>
<name>A0A1H9LS08_9BACT</name>
<dbReference type="OrthoDB" id="1495355at2"/>
<keyword evidence="1" id="KW-0812">Transmembrane</keyword>
<keyword evidence="1" id="KW-0472">Membrane</keyword>
<evidence type="ECO:0000256" key="1">
    <source>
        <dbReference type="SAM" id="Phobius"/>
    </source>
</evidence>
<feature type="transmembrane region" description="Helical" evidence="1">
    <location>
        <begin position="12"/>
        <end position="31"/>
    </location>
</feature>
<gene>
    <name evidence="2" type="ORF">SAMN05444359_12551</name>
</gene>
<dbReference type="STRING" id="478744.SAMN05444359_12551"/>
<organism evidence="2 3">
    <name type="scientific">Neolewinella agarilytica</name>
    <dbReference type="NCBI Taxonomy" id="478744"/>
    <lineage>
        <taxon>Bacteria</taxon>
        <taxon>Pseudomonadati</taxon>
        <taxon>Bacteroidota</taxon>
        <taxon>Saprospiria</taxon>
        <taxon>Saprospirales</taxon>
        <taxon>Lewinellaceae</taxon>
        <taxon>Neolewinella</taxon>
    </lineage>
</organism>
<sequence>MNHGTSNQPPPWLKYAGWAPVMAYFAIKYLLFRGEMTGQQQMLLFGAVILAEVALWQYRKQFRSTHNSDNNGTD</sequence>